<dbReference type="InterPro" id="IPR013783">
    <property type="entry name" value="Ig-like_fold"/>
</dbReference>
<name>A0A4Y8UFC1_9GAMM</name>
<reference evidence="1 2" key="1">
    <citation type="submission" date="2019-03" db="EMBL/GenBank/DDBJ databases">
        <title>Draft genome of Gammaproteobacteria bacterium LSUCC0057, a member of the SAR92 clade.</title>
        <authorList>
            <person name="Lanclos V.C."/>
            <person name="Doiron C."/>
            <person name="Henson M.W."/>
            <person name="Thrash J.C."/>
        </authorList>
    </citation>
    <scope>NUCLEOTIDE SEQUENCE [LARGE SCALE GENOMIC DNA]</scope>
    <source>
        <strain evidence="1 2">LSUCC0057</strain>
    </source>
</reference>
<evidence type="ECO:0000313" key="2">
    <source>
        <dbReference type="Proteomes" id="UP000298133"/>
    </source>
</evidence>
<evidence type="ECO:0000313" key="1">
    <source>
        <dbReference type="EMBL" id="TFH67536.1"/>
    </source>
</evidence>
<dbReference type="EMBL" id="SPIA01000003">
    <property type="protein sequence ID" value="TFH67536.1"/>
    <property type="molecule type" value="Genomic_DNA"/>
</dbReference>
<gene>
    <name evidence="1" type="ORF">E3W66_08640</name>
</gene>
<accession>A0A4Y8UFC1</accession>
<keyword evidence="2" id="KW-1185">Reference proteome</keyword>
<proteinExistence type="predicted"/>
<dbReference type="OrthoDB" id="8884034at2"/>
<dbReference type="Proteomes" id="UP000298133">
    <property type="component" value="Unassembled WGS sequence"/>
</dbReference>
<sequence length="794" mass="82742">MSRPPLSLRQFSATTATAAQPSVWPLTAGDVLQLIAQPNSQFELLGSADSDQLILRRNGQQLQLWLDDQPLVVIDNFFVESAVNAPVQLFFTDAQYGALALTADAAAAEGQLWPQSEGSDDSSALPLWLCVAALIGAGGALGSASDGGRVDNTPPPAASFGLSQDTGISNSDLITQTAELQLQLAADAAYWQYSLDGGRHWQAGSGDRLVLATNTEYPIGAIVVRQSDAAGNLSATTSNSEIIVIDTLAPAAPALQLANDSGSSSSDGVTNDATVNVTLASDVASWQYRLQGGEWQNGSGSSFELADNSYYASGEIEVRQSDMAGNLSATTSNSENIIIDTLAPAAPALQLANDSGSSASDGVTNDATVNVTLASDFASWQYRLQGGEWQTGSGSSFELTANSHYASGEIEVRQSDMAGNLSATTSNSENIIIDTLATAAPALQLANDSGSSASDGVTNDATVNVTLASDFASWQYRLQGGEWQTGSGSSFELAANSHYASGEIEVRQSDIAGNLSAVSSNSSAITIDTALPSRAVVDATFIYSAVPAIDAPLPQYISGQATLAAGEQLNVTIGSQLFNDVAVSDGNWQIDRRSLDEFSGGESIEVTATVVDVAGNQITDTSSAEITVQYNDRVIFDLTTGQSSEHGVDRSFATDIDYNIFIIVDSDGVDMQSIATEQQWRSWNNLGSGDTIWLVGNNPSGEVMAFMSSAVTTAVVSSSALIWASKPTASTSQQAFLIRSSGVASRAVSSQSQTFQLFNSADGQLDASGGVAVNYLATIHAGSWSNIYTTQGLS</sequence>
<organism evidence="1 2">
    <name type="scientific">Gammaproteobacteria bacterium LSUCC0057</name>
    <dbReference type="NCBI Taxonomy" id="2559237"/>
    <lineage>
        <taxon>Bacteria</taxon>
        <taxon>Pseudomonadati</taxon>
        <taxon>Pseudomonadota</taxon>
        <taxon>Gammaproteobacteria</taxon>
        <taxon>Cellvibrionales</taxon>
        <taxon>Porticoccaceae</taxon>
        <taxon>SAR92 clade</taxon>
    </lineage>
</organism>
<comment type="caution">
    <text evidence="1">The sequence shown here is derived from an EMBL/GenBank/DDBJ whole genome shotgun (WGS) entry which is preliminary data.</text>
</comment>
<dbReference type="Gene3D" id="2.60.40.10">
    <property type="entry name" value="Immunoglobulins"/>
    <property type="match status" value="4"/>
</dbReference>
<dbReference type="AlphaFoldDB" id="A0A4Y8UFC1"/>
<evidence type="ECO:0008006" key="3">
    <source>
        <dbReference type="Google" id="ProtNLM"/>
    </source>
</evidence>
<protein>
    <recommendedName>
        <fullName evidence="3">Bacterial Ig-like domain-containing protein</fullName>
    </recommendedName>
</protein>